<dbReference type="RefSeq" id="WP_166228055.1">
    <property type="nucleotide sequence ID" value="NZ_CP049989.1"/>
</dbReference>
<proteinExistence type="predicted"/>
<accession>A0A6G8IJK4</accession>
<dbReference type="KEGG" id="hcz:G9Q37_14125"/>
<dbReference type="InterPro" id="IPR015947">
    <property type="entry name" value="PUA-like_sf"/>
</dbReference>
<organism evidence="2 3">
    <name type="scientific">Hydrogenophaga crocea</name>
    <dbReference type="NCBI Taxonomy" id="2716225"/>
    <lineage>
        <taxon>Bacteria</taxon>
        <taxon>Pseudomonadati</taxon>
        <taxon>Pseudomonadota</taxon>
        <taxon>Betaproteobacteria</taxon>
        <taxon>Burkholderiales</taxon>
        <taxon>Comamonadaceae</taxon>
        <taxon>Hydrogenophaga</taxon>
    </lineage>
</organism>
<evidence type="ECO:0000313" key="3">
    <source>
        <dbReference type="Proteomes" id="UP000503162"/>
    </source>
</evidence>
<evidence type="ECO:0000259" key="1">
    <source>
        <dbReference type="Pfam" id="PF04266"/>
    </source>
</evidence>
<name>A0A6G8IJK4_9BURK</name>
<dbReference type="InterPro" id="IPR007374">
    <property type="entry name" value="ASCH_domain"/>
</dbReference>
<dbReference type="AlphaFoldDB" id="A0A6G8IJK4"/>
<dbReference type="Pfam" id="PF04266">
    <property type="entry name" value="ASCH"/>
    <property type="match status" value="1"/>
</dbReference>
<dbReference type="InterPro" id="IPR010916">
    <property type="entry name" value="TonB_box_CS"/>
</dbReference>
<reference evidence="2 3" key="1">
    <citation type="submission" date="2020-03" db="EMBL/GenBank/DDBJ databases">
        <title>Hydrogenophaga sp. nov. isolated from cyanobacterial mat.</title>
        <authorList>
            <person name="Thorat V."/>
            <person name="Kirdat K."/>
            <person name="Tiwarekar B."/>
            <person name="Costa E.D."/>
            <person name="Yadav A."/>
        </authorList>
    </citation>
    <scope>NUCLEOTIDE SEQUENCE [LARGE SCALE GENOMIC DNA]</scope>
    <source>
        <strain evidence="2 3">BA0156</strain>
    </source>
</reference>
<keyword evidence="3" id="KW-1185">Reference proteome</keyword>
<sequence length="152" mass="16831">MTSSKTSFAFEGDVALISVHPVYVEKIMSGEKNLEFRRIWPKRAIDTLVVYATHPQQRLAAIVQVAGVVRVSKTALWRVAAAEGGGITRQALFDYFEGKELGVAIRLGKRIKLGSGLPPKKVFGASFRPPQSFRYLSDTEKLKVRALLEAAR</sequence>
<dbReference type="SUPFAM" id="SSF88697">
    <property type="entry name" value="PUA domain-like"/>
    <property type="match status" value="1"/>
</dbReference>
<dbReference type="Proteomes" id="UP000503162">
    <property type="component" value="Chromosome"/>
</dbReference>
<protein>
    <submittedName>
        <fullName evidence="2">ASCH domain-containing protein</fullName>
    </submittedName>
</protein>
<feature type="domain" description="ASCH" evidence="1">
    <location>
        <begin position="17"/>
        <end position="73"/>
    </location>
</feature>
<dbReference type="PROSITE" id="PS00430">
    <property type="entry name" value="TONB_DEPENDENT_REC_1"/>
    <property type="match status" value="1"/>
</dbReference>
<dbReference type="EMBL" id="CP049989">
    <property type="protein sequence ID" value="QIM53208.1"/>
    <property type="molecule type" value="Genomic_DNA"/>
</dbReference>
<gene>
    <name evidence="2" type="ORF">G9Q37_14125</name>
</gene>
<dbReference type="Gene3D" id="2.30.130.30">
    <property type="entry name" value="Hypothetical protein"/>
    <property type="match status" value="1"/>
</dbReference>
<evidence type="ECO:0000313" key="2">
    <source>
        <dbReference type="EMBL" id="QIM53208.1"/>
    </source>
</evidence>